<dbReference type="Proteomes" id="UP000234681">
    <property type="component" value="Chromosome 15"/>
</dbReference>
<dbReference type="EMBL" id="CH473951">
    <property type="protein sequence ID" value="EDM02562.1"/>
    <property type="molecule type" value="Genomic_DNA"/>
</dbReference>
<organism evidence="1 2">
    <name type="scientific">Rattus norvegicus</name>
    <name type="common">Rat</name>
    <dbReference type="NCBI Taxonomy" id="10116"/>
    <lineage>
        <taxon>Eukaryota</taxon>
        <taxon>Metazoa</taxon>
        <taxon>Chordata</taxon>
        <taxon>Craniata</taxon>
        <taxon>Vertebrata</taxon>
        <taxon>Euteleostomi</taxon>
        <taxon>Mammalia</taxon>
        <taxon>Eutheria</taxon>
        <taxon>Euarchontoglires</taxon>
        <taxon>Glires</taxon>
        <taxon>Rodentia</taxon>
        <taxon>Myomorpha</taxon>
        <taxon>Muroidea</taxon>
        <taxon>Muridae</taxon>
        <taxon>Murinae</taxon>
        <taxon>Rattus</taxon>
    </lineage>
</organism>
<accession>A6HUJ9</accession>
<reference evidence="1 2" key="1">
    <citation type="submission" date="2005-07" db="EMBL/GenBank/DDBJ databases">
        <authorList>
            <person name="Mural R.J."/>
            <person name="Li P.W."/>
            <person name="Adams M.D."/>
            <person name="Amanatides P.G."/>
            <person name="Baden-Tillson H."/>
            <person name="Barnstead M."/>
            <person name="Chin S.H."/>
            <person name="Dew I."/>
            <person name="Evans C.A."/>
            <person name="Ferriera S."/>
            <person name="Flanigan M."/>
            <person name="Fosler C."/>
            <person name="Glodek A."/>
            <person name="Gu Z."/>
            <person name="Holt R.A."/>
            <person name="Jennings D."/>
            <person name="Kraft C.L."/>
            <person name="Lu F."/>
            <person name="Nguyen T."/>
            <person name="Nusskern D.R."/>
            <person name="Pfannkoch C.M."/>
            <person name="Sitter C."/>
            <person name="Sutton G.G."/>
            <person name="Venter J.C."/>
            <person name="Wang Z."/>
            <person name="Woodage T."/>
            <person name="Zheng X.H."/>
            <person name="Zhong F."/>
        </authorList>
    </citation>
    <scope>NUCLEOTIDE SEQUENCE [LARGE SCALE GENOMIC DNA]</scope>
    <source>
        <strain>BN</strain>
        <strain evidence="2">Sprague-Dawley</strain>
    </source>
</reference>
<dbReference type="AlphaFoldDB" id="A6HUJ9"/>
<proteinExistence type="predicted"/>
<evidence type="ECO:0000313" key="1">
    <source>
        <dbReference type="EMBL" id="EDM02562.1"/>
    </source>
</evidence>
<gene>
    <name evidence="1" type="ORF">rCG_36872</name>
</gene>
<evidence type="ECO:0000313" key="2">
    <source>
        <dbReference type="Proteomes" id="UP000234681"/>
    </source>
</evidence>
<sequence length="38" mass="4004">MPSSSGRSPLSPKARAQQSACLTALLGAHFPRLVAWLP</sequence>
<protein>
    <submittedName>
        <fullName evidence="1">RCG36872</fullName>
    </submittedName>
</protein>
<name>A6HUJ9_RAT</name>